<keyword evidence="1 6" id="KW-0409">Iron storage</keyword>
<dbReference type="CDD" id="cd01055">
    <property type="entry name" value="Nonheme_Ferritin"/>
    <property type="match status" value="1"/>
</dbReference>
<evidence type="ECO:0000259" key="7">
    <source>
        <dbReference type="PROSITE" id="PS50905"/>
    </source>
</evidence>
<dbReference type="RefSeq" id="WP_090847766.1">
    <property type="nucleotide sequence ID" value="NZ_FMZL01000031.1"/>
</dbReference>
<evidence type="ECO:0000256" key="2">
    <source>
        <dbReference type="ARBA" id="ARBA00022723"/>
    </source>
</evidence>
<proteinExistence type="predicted"/>
<dbReference type="PROSITE" id="PS50905">
    <property type="entry name" value="FERRITIN_LIKE"/>
    <property type="match status" value="1"/>
</dbReference>
<dbReference type="SUPFAM" id="SSF47240">
    <property type="entry name" value="Ferritin-like"/>
    <property type="match status" value="1"/>
</dbReference>
<dbReference type="InterPro" id="IPR008331">
    <property type="entry name" value="Ferritin_DPS_dom"/>
</dbReference>
<gene>
    <name evidence="8" type="ORF">SAMN04487824_13113</name>
</gene>
<feature type="binding site" evidence="5">
    <location>
        <position position="18"/>
    </location>
    <ligand>
        <name>Fe cation</name>
        <dbReference type="ChEBI" id="CHEBI:24875"/>
        <label>1</label>
    </ligand>
</feature>
<dbReference type="GO" id="GO:0004322">
    <property type="term" value="F:ferroxidase activity"/>
    <property type="evidence" value="ECO:0007669"/>
    <property type="project" value="TreeGrafter"/>
</dbReference>
<organism evidence="8 9">
    <name type="scientific">Parafannyhessea umbonata</name>
    <dbReference type="NCBI Taxonomy" id="604330"/>
    <lineage>
        <taxon>Bacteria</taxon>
        <taxon>Bacillati</taxon>
        <taxon>Actinomycetota</taxon>
        <taxon>Coriobacteriia</taxon>
        <taxon>Coriobacteriales</taxon>
        <taxon>Atopobiaceae</taxon>
        <taxon>Parafannyhessea</taxon>
    </lineage>
</organism>
<dbReference type="GO" id="GO:0006879">
    <property type="term" value="P:intracellular iron ion homeostasis"/>
    <property type="evidence" value="ECO:0007669"/>
    <property type="project" value="UniProtKB-KW"/>
</dbReference>
<dbReference type="GO" id="GO:0008198">
    <property type="term" value="F:ferrous iron binding"/>
    <property type="evidence" value="ECO:0007669"/>
    <property type="project" value="TreeGrafter"/>
</dbReference>
<dbReference type="Gene3D" id="1.20.1260.10">
    <property type="match status" value="1"/>
</dbReference>
<evidence type="ECO:0000256" key="5">
    <source>
        <dbReference type="PIRSR" id="PIRSR601519-1"/>
    </source>
</evidence>
<evidence type="ECO:0000256" key="4">
    <source>
        <dbReference type="ARBA" id="ARBA00023004"/>
    </source>
</evidence>
<dbReference type="Proteomes" id="UP000198528">
    <property type="component" value="Unassembled WGS sequence"/>
</dbReference>
<evidence type="ECO:0000256" key="1">
    <source>
        <dbReference type="ARBA" id="ARBA00022434"/>
    </source>
</evidence>
<dbReference type="InterPro" id="IPR009040">
    <property type="entry name" value="Ferritin-like_diiron"/>
</dbReference>
<evidence type="ECO:0000313" key="9">
    <source>
        <dbReference type="Proteomes" id="UP000198528"/>
    </source>
</evidence>
<dbReference type="GO" id="GO:0005829">
    <property type="term" value="C:cytosol"/>
    <property type="evidence" value="ECO:0007669"/>
    <property type="project" value="TreeGrafter"/>
</dbReference>
<dbReference type="AlphaFoldDB" id="A0A1G6NBG6"/>
<dbReference type="STRING" id="604330.SAMN04489857_0375"/>
<dbReference type="InterPro" id="IPR009078">
    <property type="entry name" value="Ferritin-like_SF"/>
</dbReference>
<feature type="binding site" evidence="5">
    <location>
        <position position="54"/>
    </location>
    <ligand>
        <name>Fe cation</name>
        <dbReference type="ChEBI" id="CHEBI:24875"/>
        <label>1</label>
    </ligand>
</feature>
<dbReference type="EMBL" id="FMZL01000031">
    <property type="protein sequence ID" value="SDC64535.1"/>
    <property type="molecule type" value="Genomic_DNA"/>
</dbReference>
<dbReference type="InterPro" id="IPR012347">
    <property type="entry name" value="Ferritin-like"/>
</dbReference>
<dbReference type="Pfam" id="PF00210">
    <property type="entry name" value="Ferritin"/>
    <property type="match status" value="1"/>
</dbReference>
<keyword evidence="4 5" id="KW-0408">Iron</keyword>
<feature type="binding site" evidence="5">
    <location>
        <position position="95"/>
    </location>
    <ligand>
        <name>Fe cation</name>
        <dbReference type="ChEBI" id="CHEBI:24875"/>
        <label>1</label>
    </ligand>
</feature>
<dbReference type="PANTHER" id="PTHR11431">
    <property type="entry name" value="FERRITIN"/>
    <property type="match status" value="1"/>
</dbReference>
<evidence type="ECO:0000256" key="6">
    <source>
        <dbReference type="RuleBase" id="RU361145"/>
    </source>
</evidence>
<dbReference type="PANTHER" id="PTHR11431:SF127">
    <property type="entry name" value="BACTERIAL NON-HEME FERRITIN"/>
    <property type="match status" value="1"/>
</dbReference>
<protein>
    <recommendedName>
        <fullName evidence="6">Ferritin</fullName>
    </recommendedName>
</protein>
<keyword evidence="2 5" id="KW-0479">Metal-binding</keyword>
<dbReference type="InterPro" id="IPR041719">
    <property type="entry name" value="Ferritin_prok"/>
</dbReference>
<dbReference type="InterPro" id="IPR001519">
    <property type="entry name" value="Ferritin"/>
</dbReference>
<name>A0A1G6NBG6_9ACTN</name>
<evidence type="ECO:0000313" key="8">
    <source>
        <dbReference type="EMBL" id="SDC64535.1"/>
    </source>
</evidence>
<feature type="binding site" evidence="5">
    <location>
        <position position="51"/>
    </location>
    <ligand>
        <name>Fe cation</name>
        <dbReference type="ChEBI" id="CHEBI:24875"/>
        <label>1</label>
    </ligand>
</feature>
<dbReference type="GO" id="GO:0006826">
    <property type="term" value="P:iron ion transport"/>
    <property type="evidence" value="ECO:0007669"/>
    <property type="project" value="InterPro"/>
</dbReference>
<dbReference type="GO" id="GO:0008199">
    <property type="term" value="F:ferric iron binding"/>
    <property type="evidence" value="ECO:0007669"/>
    <property type="project" value="InterPro"/>
</dbReference>
<sequence length="172" mass="20154">MALDKSVSSVLNEQINKELYSAYLYLTFADYYEDRGLKGYANWYMIQVQEEVDHAKILRRYLLDNDFKPTMEAIDKPDKTFSNDLEPLEAGYEHEQYVTSLINKCYQAAYDAHDFRTMKMLDWFVNEQGEEESNASDMITDYKLFGGTPQGLFSLDQKYLTRTYVQTTAMPM</sequence>
<reference evidence="9" key="1">
    <citation type="submission" date="2016-10" db="EMBL/GenBank/DDBJ databases">
        <authorList>
            <person name="Varghese N."/>
            <person name="Submissions S."/>
        </authorList>
    </citation>
    <scope>NUCLEOTIDE SEQUENCE [LARGE SCALE GENOMIC DNA]</scope>
    <source>
        <strain evidence="9">DSM 22619</strain>
    </source>
</reference>
<accession>A0A1G6NBG6</accession>
<keyword evidence="3" id="KW-0560">Oxidoreductase</keyword>
<feature type="binding site" evidence="5">
    <location>
        <position position="128"/>
    </location>
    <ligand>
        <name>Fe cation</name>
        <dbReference type="ChEBI" id="CHEBI:24875"/>
        <label>1</label>
    </ligand>
</feature>
<keyword evidence="9" id="KW-1185">Reference proteome</keyword>
<evidence type="ECO:0000256" key="3">
    <source>
        <dbReference type="ARBA" id="ARBA00023002"/>
    </source>
</evidence>
<feature type="domain" description="Ferritin-like diiron" evidence="7">
    <location>
        <begin position="1"/>
        <end position="146"/>
    </location>
</feature>